<dbReference type="NCBIfam" id="TIGR03953">
    <property type="entry name" value="rplD_bact"/>
    <property type="match status" value="1"/>
</dbReference>
<reference evidence="10" key="1">
    <citation type="journal article" date="2019" name="Mol. Phylogenet. Evol.">
        <title>Morphological evolution and classification of the red algal order Ceramiales inferred using plastid phylogenomics.</title>
        <authorList>
            <person name="Diaz-Tapia P."/>
            <person name="Pasella M.M."/>
            <person name="Verbruggen H."/>
            <person name="Maggs C.A."/>
        </authorList>
    </citation>
    <scope>NUCLEOTIDE SEQUENCE</scope>
    <source>
        <strain evidence="10">HV05337</strain>
    </source>
</reference>
<dbReference type="InterPro" id="IPR023574">
    <property type="entry name" value="Ribosomal_uL4_dom_sf"/>
</dbReference>
<feature type="region of interest" description="Disordered" evidence="9">
    <location>
        <begin position="53"/>
        <end position="84"/>
    </location>
</feature>
<feature type="compositionally biased region" description="Basic residues" evidence="9">
    <location>
        <begin position="64"/>
        <end position="75"/>
    </location>
</feature>
<dbReference type="GO" id="GO:0003735">
    <property type="term" value="F:structural constituent of ribosome"/>
    <property type="evidence" value="ECO:0007669"/>
    <property type="project" value="InterPro"/>
</dbReference>
<gene>
    <name evidence="10" type="primary">rpl4</name>
</gene>
<evidence type="ECO:0000256" key="4">
    <source>
        <dbReference type="ARBA" id="ARBA00022884"/>
    </source>
</evidence>
<sequence>MVIEKSLKYRIITENKNLENFKTINLKISDKKGMYIIHRALVQQLNCKRKKTVSTKTRSEVRGGGRKPWKQKGTGRARAGSNRSPLWRGGGVIFGPKNQNYKIKINKKEKKLALRTIIYNKFKQTFVTDNLNPILDKPNTQLILQKLTNLGISITKNSKILIITTNQDPNLYLSIRNLQNVDLINASQMNLFKILKAKQIIITTNALDTINKIYNQ</sequence>
<dbReference type="EMBL" id="MK814681">
    <property type="protein sequence ID" value="QCI07369.1"/>
    <property type="molecule type" value="Genomic_DNA"/>
</dbReference>
<evidence type="ECO:0000256" key="6">
    <source>
        <dbReference type="ARBA" id="ARBA00023274"/>
    </source>
</evidence>
<keyword evidence="6" id="KW-0687">Ribonucleoprotein</keyword>
<evidence type="ECO:0000256" key="3">
    <source>
        <dbReference type="ARBA" id="ARBA00022730"/>
    </source>
</evidence>
<dbReference type="PANTHER" id="PTHR10746:SF17">
    <property type="entry name" value="LARGE RIBOSOMAL SUBUNIT PROTEIN UL4C"/>
    <property type="match status" value="1"/>
</dbReference>
<evidence type="ECO:0000256" key="2">
    <source>
        <dbReference type="ARBA" id="ARBA00010528"/>
    </source>
</evidence>
<dbReference type="Gene3D" id="3.40.1370.10">
    <property type="match status" value="1"/>
</dbReference>
<name>A0A4D6WUR9_9FLOR</name>
<reference evidence="10" key="2">
    <citation type="submission" date="2019-04" db="EMBL/GenBank/DDBJ databases">
        <authorList>
            <person name="Pasella M."/>
        </authorList>
    </citation>
    <scope>NUCLEOTIDE SEQUENCE</scope>
    <source>
        <strain evidence="10">HV05337</strain>
    </source>
</reference>
<dbReference type="InterPro" id="IPR013005">
    <property type="entry name" value="Ribosomal_uL4-like"/>
</dbReference>
<dbReference type="SUPFAM" id="SSF52166">
    <property type="entry name" value="Ribosomal protein L4"/>
    <property type="match status" value="1"/>
</dbReference>
<dbReference type="HAMAP" id="MF_01328_B">
    <property type="entry name" value="Ribosomal_uL4_B"/>
    <property type="match status" value="1"/>
</dbReference>
<accession>A0A4D6WUR9</accession>
<keyword evidence="4" id="KW-0694">RNA-binding</keyword>
<evidence type="ECO:0000256" key="1">
    <source>
        <dbReference type="ARBA" id="ARBA00004083"/>
    </source>
</evidence>
<evidence type="ECO:0000256" key="7">
    <source>
        <dbReference type="ARBA" id="ARBA00035208"/>
    </source>
</evidence>
<dbReference type="GO" id="GO:0006412">
    <property type="term" value="P:translation"/>
    <property type="evidence" value="ECO:0007669"/>
    <property type="project" value="InterPro"/>
</dbReference>
<dbReference type="PANTHER" id="PTHR10746">
    <property type="entry name" value="50S RIBOSOMAL PROTEIN L4"/>
    <property type="match status" value="1"/>
</dbReference>
<dbReference type="GO" id="GO:1990904">
    <property type="term" value="C:ribonucleoprotein complex"/>
    <property type="evidence" value="ECO:0007669"/>
    <property type="project" value="UniProtKB-KW"/>
</dbReference>
<comment type="function">
    <text evidence="1">Probably binds the 23S rRNA.</text>
</comment>
<evidence type="ECO:0000256" key="9">
    <source>
        <dbReference type="SAM" id="MobiDB-lite"/>
    </source>
</evidence>
<evidence type="ECO:0000256" key="5">
    <source>
        <dbReference type="ARBA" id="ARBA00022980"/>
    </source>
</evidence>
<keyword evidence="10" id="KW-0934">Plastid</keyword>
<dbReference type="GO" id="GO:0019843">
    <property type="term" value="F:rRNA binding"/>
    <property type="evidence" value="ECO:0007669"/>
    <property type="project" value="UniProtKB-KW"/>
</dbReference>
<dbReference type="GO" id="GO:0005840">
    <property type="term" value="C:ribosome"/>
    <property type="evidence" value="ECO:0007669"/>
    <property type="project" value="UniProtKB-KW"/>
</dbReference>
<keyword evidence="5 10" id="KW-0689">Ribosomal protein</keyword>
<comment type="similarity">
    <text evidence="2">Belongs to the universal ribosomal protein uL4 family.</text>
</comment>
<evidence type="ECO:0000313" key="10">
    <source>
        <dbReference type="EMBL" id="QCI07369.1"/>
    </source>
</evidence>
<dbReference type="Pfam" id="PF00573">
    <property type="entry name" value="Ribosomal_L4"/>
    <property type="match status" value="1"/>
</dbReference>
<dbReference type="AlphaFoldDB" id="A0A4D6WUR9"/>
<proteinExistence type="inferred from homology"/>
<dbReference type="InterPro" id="IPR002136">
    <property type="entry name" value="Ribosomal_uL4"/>
</dbReference>
<evidence type="ECO:0000256" key="8">
    <source>
        <dbReference type="ARBA" id="ARBA00035387"/>
    </source>
</evidence>
<keyword evidence="3" id="KW-0699">rRNA-binding</keyword>
<protein>
    <recommendedName>
        <fullName evidence="7">Large ribosomal subunit protein uL4c</fullName>
    </recommendedName>
    <alternativeName>
        <fullName evidence="8">50S ribosomal protein L4, chloroplastic</fullName>
    </alternativeName>
</protein>
<organism evidence="10">
    <name type="scientific">Leiomenia cribrosa</name>
    <dbReference type="NCBI Taxonomy" id="217483"/>
    <lineage>
        <taxon>Eukaryota</taxon>
        <taxon>Rhodophyta</taxon>
        <taxon>Florideophyceae</taxon>
        <taxon>Rhodymeniophycidae</taxon>
        <taxon>Gigartinales</taxon>
        <taxon>Kallymeniaceae</taxon>
        <taxon>Leiomenia</taxon>
    </lineage>
</organism>
<geneLocation type="plastid" evidence="10"/>